<protein>
    <submittedName>
        <fullName evidence="1">Uncharacterized protein</fullName>
    </submittedName>
</protein>
<dbReference type="Proteomes" id="UP001153331">
    <property type="component" value="Unassembled WGS sequence"/>
</dbReference>
<evidence type="ECO:0000313" key="1">
    <source>
        <dbReference type="EMBL" id="KAJ8114149.1"/>
    </source>
</evidence>
<organism evidence="1 2">
    <name type="scientific">Boeremia exigua</name>
    <dbReference type="NCBI Taxonomy" id="749465"/>
    <lineage>
        <taxon>Eukaryota</taxon>
        <taxon>Fungi</taxon>
        <taxon>Dikarya</taxon>
        <taxon>Ascomycota</taxon>
        <taxon>Pezizomycotina</taxon>
        <taxon>Dothideomycetes</taxon>
        <taxon>Pleosporomycetidae</taxon>
        <taxon>Pleosporales</taxon>
        <taxon>Pleosporineae</taxon>
        <taxon>Didymellaceae</taxon>
        <taxon>Boeremia</taxon>
    </lineage>
</organism>
<proteinExistence type="predicted"/>
<dbReference type="EMBL" id="JAPHNI010000210">
    <property type="protein sequence ID" value="KAJ8114149.1"/>
    <property type="molecule type" value="Genomic_DNA"/>
</dbReference>
<evidence type="ECO:0000313" key="2">
    <source>
        <dbReference type="Proteomes" id="UP001153331"/>
    </source>
</evidence>
<reference evidence="1" key="1">
    <citation type="submission" date="2022-11" db="EMBL/GenBank/DDBJ databases">
        <title>Genome Sequence of Boeremia exigua.</title>
        <authorList>
            <person name="Buettner E."/>
        </authorList>
    </citation>
    <scope>NUCLEOTIDE SEQUENCE</scope>
    <source>
        <strain evidence="1">CU02</strain>
    </source>
</reference>
<sequence length="194" mass="19698">MSATSVAAGRPSAPAMSATSLAVGRPSTTSSSAASSSTGSAIIAVANVTPFGDSNVRGTVNFRQSDAKSPTIITYDLTGITPSTLRAIHIHELPNTNCNATMGHYNPNMMPHGLLGDRVRHAGDLGNIVIDSSGNAKGSLIASLVTLVGDKRVVNRTFVMHNGVDDGGRTGVGTSNSTGNSGIRVACGIINLVP</sequence>
<name>A0ACC2IG67_9PLEO</name>
<gene>
    <name evidence="1" type="ORF">OPT61_g3902</name>
</gene>
<accession>A0ACC2IG67</accession>
<keyword evidence="2" id="KW-1185">Reference proteome</keyword>
<comment type="caution">
    <text evidence="1">The sequence shown here is derived from an EMBL/GenBank/DDBJ whole genome shotgun (WGS) entry which is preliminary data.</text>
</comment>